<evidence type="ECO:0000313" key="2">
    <source>
        <dbReference type="Proteomes" id="UP000054477"/>
    </source>
</evidence>
<gene>
    <name evidence="1" type="ORF">K443DRAFT_683823</name>
</gene>
<dbReference type="HOGENOM" id="CLU_3050673_0_0_1"/>
<organism evidence="1 2">
    <name type="scientific">Laccaria amethystina LaAM-08-1</name>
    <dbReference type="NCBI Taxonomy" id="1095629"/>
    <lineage>
        <taxon>Eukaryota</taxon>
        <taxon>Fungi</taxon>
        <taxon>Dikarya</taxon>
        <taxon>Basidiomycota</taxon>
        <taxon>Agaricomycotina</taxon>
        <taxon>Agaricomycetes</taxon>
        <taxon>Agaricomycetidae</taxon>
        <taxon>Agaricales</taxon>
        <taxon>Agaricineae</taxon>
        <taxon>Hydnangiaceae</taxon>
        <taxon>Laccaria</taxon>
    </lineage>
</organism>
<proteinExistence type="predicted"/>
<sequence>MAPWNASNYINGCVFPSLTFQSPIEEAAKNLRDVQMRGLQYALGDLGPSKKSSG</sequence>
<dbReference type="AlphaFoldDB" id="A0A0C9XDV1"/>
<dbReference type="Proteomes" id="UP000054477">
    <property type="component" value="Unassembled WGS sequence"/>
</dbReference>
<accession>A0A0C9XDV1</accession>
<evidence type="ECO:0000313" key="1">
    <source>
        <dbReference type="EMBL" id="KIJ94367.1"/>
    </source>
</evidence>
<reference evidence="1 2" key="1">
    <citation type="submission" date="2014-04" db="EMBL/GenBank/DDBJ databases">
        <authorList>
            <consortium name="DOE Joint Genome Institute"/>
            <person name="Kuo A."/>
            <person name="Kohler A."/>
            <person name="Nagy L.G."/>
            <person name="Floudas D."/>
            <person name="Copeland A."/>
            <person name="Barry K.W."/>
            <person name="Cichocki N."/>
            <person name="Veneault-Fourrey C."/>
            <person name="LaButti K."/>
            <person name="Lindquist E.A."/>
            <person name="Lipzen A."/>
            <person name="Lundell T."/>
            <person name="Morin E."/>
            <person name="Murat C."/>
            <person name="Sun H."/>
            <person name="Tunlid A."/>
            <person name="Henrissat B."/>
            <person name="Grigoriev I.V."/>
            <person name="Hibbett D.S."/>
            <person name="Martin F."/>
            <person name="Nordberg H.P."/>
            <person name="Cantor M.N."/>
            <person name="Hua S.X."/>
        </authorList>
    </citation>
    <scope>NUCLEOTIDE SEQUENCE [LARGE SCALE GENOMIC DNA]</scope>
    <source>
        <strain evidence="1 2">LaAM-08-1</strain>
    </source>
</reference>
<dbReference type="EMBL" id="KN838797">
    <property type="protein sequence ID" value="KIJ94367.1"/>
    <property type="molecule type" value="Genomic_DNA"/>
</dbReference>
<protein>
    <submittedName>
        <fullName evidence="1">Uncharacterized protein</fullName>
    </submittedName>
</protein>
<keyword evidence="2" id="KW-1185">Reference proteome</keyword>
<name>A0A0C9XDV1_9AGAR</name>
<reference evidence="2" key="2">
    <citation type="submission" date="2015-01" db="EMBL/GenBank/DDBJ databases">
        <title>Evolutionary Origins and Diversification of the Mycorrhizal Mutualists.</title>
        <authorList>
            <consortium name="DOE Joint Genome Institute"/>
            <consortium name="Mycorrhizal Genomics Consortium"/>
            <person name="Kohler A."/>
            <person name="Kuo A."/>
            <person name="Nagy L.G."/>
            <person name="Floudas D."/>
            <person name="Copeland A."/>
            <person name="Barry K.W."/>
            <person name="Cichocki N."/>
            <person name="Veneault-Fourrey C."/>
            <person name="LaButti K."/>
            <person name="Lindquist E.A."/>
            <person name="Lipzen A."/>
            <person name="Lundell T."/>
            <person name="Morin E."/>
            <person name="Murat C."/>
            <person name="Riley R."/>
            <person name="Ohm R."/>
            <person name="Sun H."/>
            <person name="Tunlid A."/>
            <person name="Henrissat B."/>
            <person name="Grigoriev I.V."/>
            <person name="Hibbett D.S."/>
            <person name="Martin F."/>
        </authorList>
    </citation>
    <scope>NUCLEOTIDE SEQUENCE [LARGE SCALE GENOMIC DNA]</scope>
    <source>
        <strain evidence="2">LaAM-08-1</strain>
    </source>
</reference>